<organism evidence="9 10">
    <name type="scientific">Pseudovibrio denitrificans</name>
    <dbReference type="NCBI Taxonomy" id="258256"/>
    <lineage>
        <taxon>Bacteria</taxon>
        <taxon>Pseudomonadati</taxon>
        <taxon>Pseudomonadota</taxon>
        <taxon>Alphaproteobacteria</taxon>
        <taxon>Hyphomicrobiales</taxon>
        <taxon>Stappiaceae</taxon>
        <taxon>Pseudovibrio</taxon>
    </lineage>
</organism>
<dbReference type="EMBL" id="FPBD01000006">
    <property type="protein sequence ID" value="SFU01436.1"/>
    <property type="molecule type" value="Genomic_DNA"/>
</dbReference>
<evidence type="ECO:0000256" key="6">
    <source>
        <dbReference type="PIRSR" id="PIRSR005096-1"/>
    </source>
</evidence>
<evidence type="ECO:0000256" key="7">
    <source>
        <dbReference type="PIRSR" id="PIRSR005096-2"/>
    </source>
</evidence>
<keyword evidence="3 5" id="KW-0413">Isomerase</keyword>
<name>A0A1I7CPR3_9HYPH</name>
<dbReference type="PIRSF" id="PIRSF005096">
    <property type="entry name" value="GALM"/>
    <property type="match status" value="1"/>
</dbReference>
<dbReference type="NCBIfam" id="NF008277">
    <property type="entry name" value="PRK11055.1"/>
    <property type="match status" value="1"/>
</dbReference>
<feature type="binding site" evidence="8">
    <location>
        <begin position="187"/>
        <end position="189"/>
    </location>
    <ligand>
        <name>beta-D-galactose</name>
        <dbReference type="ChEBI" id="CHEBI:27667"/>
    </ligand>
</feature>
<evidence type="ECO:0000256" key="5">
    <source>
        <dbReference type="PIRNR" id="PIRNR005096"/>
    </source>
</evidence>
<comment type="catalytic activity">
    <reaction evidence="5">
        <text>alpha-D-glucose = beta-D-glucose</text>
        <dbReference type="Rhea" id="RHEA:10264"/>
        <dbReference type="ChEBI" id="CHEBI:15903"/>
        <dbReference type="ChEBI" id="CHEBI:17925"/>
        <dbReference type="EC" id="5.1.3.3"/>
    </reaction>
</comment>
<accession>A0A1I7CPR3</accession>
<feature type="binding site" evidence="7">
    <location>
        <position position="248"/>
    </location>
    <ligand>
        <name>beta-D-galactose</name>
        <dbReference type="ChEBI" id="CHEBI:27667"/>
    </ligand>
</feature>
<reference evidence="10" key="1">
    <citation type="submission" date="2016-10" db="EMBL/GenBank/DDBJ databases">
        <authorList>
            <person name="Varghese N."/>
            <person name="Submissions S."/>
        </authorList>
    </citation>
    <scope>NUCLEOTIDE SEQUENCE [LARGE SCALE GENOMIC DNA]</scope>
    <source>
        <strain evidence="10">DSM 17465</strain>
    </source>
</reference>
<evidence type="ECO:0000256" key="1">
    <source>
        <dbReference type="ARBA" id="ARBA00005028"/>
    </source>
</evidence>
<evidence type="ECO:0000256" key="4">
    <source>
        <dbReference type="ARBA" id="ARBA00023277"/>
    </source>
</evidence>
<proteinExistence type="inferred from homology"/>
<dbReference type="Gene3D" id="2.70.98.10">
    <property type="match status" value="1"/>
</dbReference>
<dbReference type="InterPro" id="IPR047215">
    <property type="entry name" value="Galactose_mutarotase-like"/>
</dbReference>
<dbReference type="CDD" id="cd09019">
    <property type="entry name" value="galactose_mutarotase_like"/>
    <property type="match status" value="1"/>
</dbReference>
<evidence type="ECO:0000313" key="9">
    <source>
        <dbReference type="EMBL" id="SFU01436.1"/>
    </source>
</evidence>
<feature type="binding site" evidence="8">
    <location>
        <begin position="89"/>
        <end position="90"/>
    </location>
    <ligand>
        <name>beta-D-galactose</name>
        <dbReference type="ChEBI" id="CHEBI:27667"/>
    </ligand>
</feature>
<dbReference type="SUPFAM" id="SSF74650">
    <property type="entry name" value="Galactose mutarotase-like"/>
    <property type="match status" value="1"/>
</dbReference>
<dbReference type="InterPro" id="IPR014718">
    <property type="entry name" value="GH-type_carb-bd"/>
</dbReference>
<protein>
    <recommendedName>
        <fullName evidence="5">Aldose 1-epimerase</fullName>
        <ecNumber evidence="5">5.1.3.3</ecNumber>
    </recommendedName>
</protein>
<feature type="active site" description="Proton donor" evidence="6">
    <location>
        <position position="187"/>
    </location>
</feature>
<feature type="active site" description="Proton acceptor" evidence="6">
    <location>
        <position position="314"/>
    </location>
</feature>
<evidence type="ECO:0000256" key="2">
    <source>
        <dbReference type="ARBA" id="ARBA00006206"/>
    </source>
</evidence>
<dbReference type="RefSeq" id="WP_208609124.1">
    <property type="nucleotide sequence ID" value="NZ_FPBD01000006.1"/>
</dbReference>
<keyword evidence="10" id="KW-1185">Reference proteome</keyword>
<dbReference type="PANTHER" id="PTHR10091">
    <property type="entry name" value="ALDOSE-1-EPIMERASE"/>
    <property type="match status" value="1"/>
</dbReference>
<dbReference type="GO" id="GO:0004034">
    <property type="term" value="F:aldose 1-epimerase activity"/>
    <property type="evidence" value="ECO:0007669"/>
    <property type="project" value="UniProtKB-EC"/>
</dbReference>
<dbReference type="Pfam" id="PF01263">
    <property type="entry name" value="Aldose_epim"/>
    <property type="match status" value="1"/>
</dbReference>
<dbReference type="PANTHER" id="PTHR10091:SF49">
    <property type="entry name" value="ALDOSE 1-EPIMERASE"/>
    <property type="match status" value="1"/>
</dbReference>
<dbReference type="GO" id="GO:0033499">
    <property type="term" value="P:galactose catabolic process via UDP-galactose, Leloir pathway"/>
    <property type="evidence" value="ECO:0007669"/>
    <property type="project" value="TreeGrafter"/>
</dbReference>
<evidence type="ECO:0000313" key="10">
    <source>
        <dbReference type="Proteomes" id="UP000183371"/>
    </source>
</evidence>
<dbReference type="GO" id="GO:0006006">
    <property type="term" value="P:glucose metabolic process"/>
    <property type="evidence" value="ECO:0007669"/>
    <property type="project" value="TreeGrafter"/>
</dbReference>
<sequence length="347" mass="38946">MKRRPEGEAGLQLKGKAVAIRDFGELENRETVKEVTLHGGDLTASILTYGATVRRLQLGDRDLTLGFDNLRDYELHSPHMGATAGRCANRIANGCFSIGNDEFQLSVNEGGRHHLHGGHTGFAHRIWTIEEASEDSVLLSLVSPDGEEGYPGTVQITCRYTLTKDNTLRIEFSGSTDKPTLLNPAHHSYFNLGDHEDVTKHQIMIPARSYLPVSDELIPTGEIVDVAGTAYDFREMRQVQDEQDSRFDNNFCLRQFRLEKPELSAVVFEPETQIKMEVWSTEPGIQFYDGSSLNTPVPGFNGKNYGPRAGLCLEPQCWPDSPNHEEFACSTLQPTEHYLQITEYRFI</sequence>
<comment type="pathway">
    <text evidence="1 5">Carbohydrate metabolism; hexose metabolism.</text>
</comment>
<dbReference type="InterPro" id="IPR008183">
    <property type="entry name" value="Aldose_1/G6P_1-epimerase"/>
</dbReference>
<keyword evidence="4 5" id="KW-0119">Carbohydrate metabolism</keyword>
<evidence type="ECO:0000256" key="3">
    <source>
        <dbReference type="ARBA" id="ARBA00023235"/>
    </source>
</evidence>
<evidence type="ECO:0000256" key="8">
    <source>
        <dbReference type="PIRSR" id="PIRSR005096-3"/>
    </source>
</evidence>
<dbReference type="GO" id="GO:0030246">
    <property type="term" value="F:carbohydrate binding"/>
    <property type="evidence" value="ECO:0007669"/>
    <property type="project" value="InterPro"/>
</dbReference>
<comment type="similarity">
    <text evidence="2 5">Belongs to the aldose epimerase family.</text>
</comment>
<dbReference type="InterPro" id="IPR015443">
    <property type="entry name" value="Aldose_1-epimerase"/>
</dbReference>
<dbReference type="AlphaFoldDB" id="A0A1I7CPR3"/>
<dbReference type="UniPathway" id="UPA00242"/>
<dbReference type="InterPro" id="IPR011013">
    <property type="entry name" value="Gal_mutarotase_sf_dom"/>
</dbReference>
<dbReference type="EC" id="5.1.3.3" evidence="5"/>
<dbReference type="Proteomes" id="UP000183371">
    <property type="component" value="Unassembled WGS sequence"/>
</dbReference>
<gene>
    <name evidence="9" type="ORF">SAMN05444141_106253</name>
</gene>